<reference evidence="1" key="2">
    <citation type="journal article" date="2015" name="Data Brief">
        <title>Shoot transcriptome of the giant reed, Arundo donax.</title>
        <authorList>
            <person name="Barrero R.A."/>
            <person name="Guerrero F.D."/>
            <person name="Moolhuijzen P."/>
            <person name="Goolsby J.A."/>
            <person name="Tidwell J."/>
            <person name="Bellgard S.E."/>
            <person name="Bellgard M.I."/>
        </authorList>
    </citation>
    <scope>NUCLEOTIDE SEQUENCE</scope>
    <source>
        <tissue evidence="1">Shoot tissue taken approximately 20 cm above the soil surface</tissue>
    </source>
</reference>
<dbReference type="EMBL" id="GBRH01247286">
    <property type="protein sequence ID" value="JAD50609.1"/>
    <property type="molecule type" value="Transcribed_RNA"/>
</dbReference>
<organism evidence="1">
    <name type="scientific">Arundo donax</name>
    <name type="common">Giant reed</name>
    <name type="synonym">Donax arundinaceus</name>
    <dbReference type="NCBI Taxonomy" id="35708"/>
    <lineage>
        <taxon>Eukaryota</taxon>
        <taxon>Viridiplantae</taxon>
        <taxon>Streptophyta</taxon>
        <taxon>Embryophyta</taxon>
        <taxon>Tracheophyta</taxon>
        <taxon>Spermatophyta</taxon>
        <taxon>Magnoliopsida</taxon>
        <taxon>Liliopsida</taxon>
        <taxon>Poales</taxon>
        <taxon>Poaceae</taxon>
        <taxon>PACMAD clade</taxon>
        <taxon>Arundinoideae</taxon>
        <taxon>Arundineae</taxon>
        <taxon>Arundo</taxon>
    </lineage>
</organism>
<sequence length="35" mass="3898">MNTQGPFLGILLRLSKRALSMGMTSLPISFFCPRL</sequence>
<accession>A0A0A9AG39</accession>
<evidence type="ECO:0000313" key="1">
    <source>
        <dbReference type="EMBL" id="JAD50609.1"/>
    </source>
</evidence>
<protein>
    <submittedName>
        <fullName evidence="1">Uncharacterized protein</fullName>
    </submittedName>
</protein>
<name>A0A0A9AG39_ARUDO</name>
<reference evidence="1" key="1">
    <citation type="submission" date="2014-09" db="EMBL/GenBank/DDBJ databases">
        <authorList>
            <person name="Magalhaes I.L.F."/>
            <person name="Oliveira U."/>
            <person name="Santos F.R."/>
            <person name="Vidigal T.H.D.A."/>
            <person name="Brescovit A.D."/>
            <person name="Santos A.J."/>
        </authorList>
    </citation>
    <scope>NUCLEOTIDE SEQUENCE</scope>
    <source>
        <tissue evidence="1">Shoot tissue taken approximately 20 cm above the soil surface</tissue>
    </source>
</reference>
<dbReference type="AlphaFoldDB" id="A0A0A9AG39"/>
<proteinExistence type="predicted"/>